<dbReference type="AlphaFoldDB" id="A0A0N4VV36"/>
<evidence type="ECO:0000313" key="1">
    <source>
        <dbReference type="WBParaSite" id="HPLM_0000115301-mRNA-1"/>
    </source>
</evidence>
<sequence length="120" mass="13977">MPITNLDFDPMKIDMFLKMLGNTFEPLKVGVHAMYLESSDFVACRPSVVRTIRGTDVQFHEAHRYDCSKAKIWYAMVSSAVLIRQYRIQREVEPCVISKNLYSYWRDNTAVEMPTIHCPL</sequence>
<reference evidence="1" key="1">
    <citation type="submission" date="2017-02" db="UniProtKB">
        <authorList>
            <consortium name="WormBaseParasite"/>
        </authorList>
    </citation>
    <scope>IDENTIFICATION</scope>
</reference>
<dbReference type="WBParaSite" id="HPLM_0000115301-mRNA-1">
    <property type="protein sequence ID" value="HPLM_0000115301-mRNA-1"/>
    <property type="gene ID" value="HPLM_0000115301"/>
</dbReference>
<accession>A0A0N4VV36</accession>
<protein>
    <submittedName>
        <fullName evidence="1">Hexosyltransferase</fullName>
    </submittedName>
</protein>
<name>A0A0N4VV36_HAEPC</name>
<organism evidence="1">
    <name type="scientific">Haemonchus placei</name>
    <name type="common">Barber's pole worm</name>
    <dbReference type="NCBI Taxonomy" id="6290"/>
    <lineage>
        <taxon>Eukaryota</taxon>
        <taxon>Metazoa</taxon>
        <taxon>Ecdysozoa</taxon>
        <taxon>Nematoda</taxon>
        <taxon>Chromadorea</taxon>
        <taxon>Rhabditida</taxon>
        <taxon>Rhabditina</taxon>
        <taxon>Rhabditomorpha</taxon>
        <taxon>Strongyloidea</taxon>
        <taxon>Trichostrongylidae</taxon>
        <taxon>Haemonchus</taxon>
    </lineage>
</organism>
<proteinExistence type="predicted"/>